<dbReference type="Proteomes" id="UP000522333">
    <property type="component" value="Unassembled WGS sequence"/>
</dbReference>
<feature type="domain" description="DUF362" evidence="1">
    <location>
        <begin position="74"/>
        <end position="270"/>
    </location>
</feature>
<name>A0A848CFS2_9BACT</name>
<protein>
    <submittedName>
        <fullName evidence="2">DUF362 domain-containing protein</fullName>
    </submittedName>
</protein>
<proteinExistence type="predicted"/>
<organism evidence="2 3">
    <name type="scientific">Desulfovibrio piger</name>
    <dbReference type="NCBI Taxonomy" id="901"/>
    <lineage>
        <taxon>Bacteria</taxon>
        <taxon>Pseudomonadati</taxon>
        <taxon>Thermodesulfobacteriota</taxon>
        <taxon>Desulfovibrionia</taxon>
        <taxon>Desulfovibrionales</taxon>
        <taxon>Desulfovibrionaceae</taxon>
        <taxon>Desulfovibrio</taxon>
    </lineage>
</organism>
<comment type="caution">
    <text evidence="2">The sequence shown here is derived from an EMBL/GenBank/DDBJ whole genome shotgun (WGS) entry which is preliminary data.</text>
</comment>
<evidence type="ECO:0000313" key="2">
    <source>
        <dbReference type="EMBL" id="NME51177.1"/>
    </source>
</evidence>
<sequence>MARLYKPFRARHSELMSQSLSSFLRQDVPASALKVAVALQRFSPADSGAVAQALPLLLDRAGLASSFSLRSAHVLVKPNLLTATPLACTSPVVVAAVCRWLLDQGARVRVGDSPGFGTATAVARQTGVEEALRPLGLRVESLADPRPLELPLRRGGPVSFGVARVALESDVIFSLPRVKAHSQMRLTLAVKNLFGCVCGLRKALIHTRQGQEPDFFADCIAALWAGLPPVAAVADGLTAMHVTGPSKGQPFPLGLLGASPSAVALDEALCAVLGLPLAGTPLGAALERREAPGCRRAGWQPDYVLARPEDFDCTGFILPDELMHTSFRPWRLFKSCLRRLWLARRK</sequence>
<reference evidence="2 3" key="1">
    <citation type="submission" date="2020-04" db="EMBL/GenBank/DDBJ databases">
        <authorList>
            <person name="Hitch T.C.A."/>
            <person name="Wylensek D."/>
            <person name="Clavel T."/>
        </authorList>
    </citation>
    <scope>NUCLEOTIDE SEQUENCE [LARGE SCALE GENOMIC DNA]</scope>
    <source>
        <strain evidence="2 3">PG-251-APC-1</strain>
    </source>
</reference>
<evidence type="ECO:0000259" key="1">
    <source>
        <dbReference type="Pfam" id="PF04015"/>
    </source>
</evidence>
<dbReference type="Pfam" id="PF04015">
    <property type="entry name" value="DUF362"/>
    <property type="match status" value="1"/>
</dbReference>
<accession>A0A848CFS2</accession>
<dbReference type="AlphaFoldDB" id="A0A848CFS2"/>
<dbReference type="InterPro" id="IPR007160">
    <property type="entry name" value="DUF362"/>
</dbReference>
<dbReference type="EMBL" id="JABAFY010000003">
    <property type="protein sequence ID" value="NME51177.1"/>
    <property type="molecule type" value="Genomic_DNA"/>
</dbReference>
<gene>
    <name evidence="2" type="ORF">HF854_01255</name>
</gene>
<evidence type="ECO:0000313" key="3">
    <source>
        <dbReference type="Proteomes" id="UP000522333"/>
    </source>
</evidence>